<protein>
    <submittedName>
        <fullName evidence="3">Type IV secretory pathway, VirJ component</fullName>
    </submittedName>
</protein>
<dbReference type="InterPro" id="IPR050261">
    <property type="entry name" value="FrsA_esterase"/>
</dbReference>
<dbReference type="STRING" id="430522.BFS30_00215"/>
<dbReference type="RefSeq" id="WP_074603925.1">
    <property type="nucleotide sequence ID" value="NZ_FNGY01000001.1"/>
</dbReference>
<dbReference type="Pfam" id="PF06057">
    <property type="entry name" value="VirJ"/>
    <property type="match status" value="2"/>
</dbReference>
<feature type="chain" id="PRO_5010346871" evidence="1">
    <location>
        <begin position="21"/>
        <end position="477"/>
    </location>
</feature>
<dbReference type="PIRSF" id="PIRSF029063">
    <property type="entry name" value="IV_sec_VirJ"/>
    <property type="match status" value="1"/>
</dbReference>
<dbReference type="InterPro" id="IPR010333">
    <property type="entry name" value="VirJ"/>
</dbReference>
<feature type="domain" description="Bacterial virulence" evidence="2">
    <location>
        <begin position="290"/>
        <end position="475"/>
    </location>
</feature>
<name>A0A1G9IV29_9SPHI</name>
<feature type="domain" description="Bacterial virulence" evidence="2">
    <location>
        <begin position="47"/>
        <end position="131"/>
    </location>
</feature>
<reference evidence="4" key="1">
    <citation type="submission" date="2016-10" db="EMBL/GenBank/DDBJ databases">
        <authorList>
            <person name="Varghese N."/>
            <person name="Submissions S."/>
        </authorList>
    </citation>
    <scope>NUCLEOTIDE SEQUENCE [LARGE SCALE GENOMIC DNA]</scope>
    <source>
        <strain evidence="4">DSM 19110</strain>
    </source>
</reference>
<dbReference type="InterPro" id="IPR011225">
    <property type="entry name" value="IV_sec_VirJ"/>
</dbReference>
<dbReference type="SUPFAM" id="SSF53474">
    <property type="entry name" value="alpha/beta-Hydrolases"/>
    <property type="match status" value="2"/>
</dbReference>
<dbReference type="InterPro" id="IPR029058">
    <property type="entry name" value="AB_hydrolase_fold"/>
</dbReference>
<dbReference type="EMBL" id="FNGY01000001">
    <property type="protein sequence ID" value="SDL28783.1"/>
    <property type="molecule type" value="Genomic_DNA"/>
</dbReference>
<accession>A0A1G9IV29</accession>
<gene>
    <name evidence="3" type="ORF">SAMN05421820_10160</name>
</gene>
<dbReference type="Gene3D" id="3.40.50.1820">
    <property type="entry name" value="alpha/beta hydrolase"/>
    <property type="match status" value="2"/>
</dbReference>
<keyword evidence="4" id="KW-1185">Reference proteome</keyword>
<feature type="signal peptide" evidence="1">
    <location>
        <begin position="1"/>
        <end position="20"/>
    </location>
</feature>
<evidence type="ECO:0000313" key="4">
    <source>
        <dbReference type="Proteomes" id="UP000183200"/>
    </source>
</evidence>
<dbReference type="PANTHER" id="PTHR22946">
    <property type="entry name" value="DIENELACTONE HYDROLASE DOMAIN-CONTAINING PROTEIN-RELATED"/>
    <property type="match status" value="1"/>
</dbReference>
<organism evidence="3 4">
    <name type="scientific">Pedobacter steynii</name>
    <dbReference type="NCBI Taxonomy" id="430522"/>
    <lineage>
        <taxon>Bacteria</taxon>
        <taxon>Pseudomonadati</taxon>
        <taxon>Bacteroidota</taxon>
        <taxon>Sphingobacteriia</taxon>
        <taxon>Sphingobacteriales</taxon>
        <taxon>Sphingobacteriaceae</taxon>
        <taxon>Pedobacter</taxon>
    </lineage>
</organism>
<keyword evidence="1" id="KW-0732">Signal</keyword>
<dbReference type="OrthoDB" id="641022at2"/>
<evidence type="ECO:0000256" key="1">
    <source>
        <dbReference type="SAM" id="SignalP"/>
    </source>
</evidence>
<dbReference type="Proteomes" id="UP000183200">
    <property type="component" value="Unassembled WGS sequence"/>
</dbReference>
<evidence type="ECO:0000259" key="2">
    <source>
        <dbReference type="Pfam" id="PF06057"/>
    </source>
</evidence>
<proteinExistence type="predicted"/>
<sequence>MRRLTTISLLLILFCAPAFSNEVIDHISYGKFGKITVYHPENTPTSVVLFVSGDGGWKDAVVVMAKDLAAEGALVLGIDARHYGYYLSKVSAACLYPAADFEELSLSVQKKYKLVNYHKPVLMGYSYGAVLVYGSLVQAPPDTFRGAIALGFSPDINLKKPLCRGNGLTQRVLKKGFSYYLESTKSLTAPFIVLNGEKDLACPFDASATFLRGIPMTELIPLPNVGHGFLNHGDWQPELKTAFKKILAAPTFTEQKSMEHKAMADKQLKPYTGNLPLILIPAAKKSNLPMVFMISGDGGWTGFDQALAESLAAKGLAVLGLDAQKYFWNAKTPENSTLEIAKAIQHYKEELGKGNFILAGYSFGASIVPFVANRLSPELKADLKAVISLSPDVTADFEIHLIDLLNFGSSKNKYDVIAEIKKIKTADQVSIFGTGEGNAIKSKFIKSGLKVLTIVGDHHFNKDYVSISSAFLKQVSE</sequence>
<evidence type="ECO:0000313" key="3">
    <source>
        <dbReference type="EMBL" id="SDL28783.1"/>
    </source>
</evidence>
<dbReference type="AlphaFoldDB" id="A0A1G9IV29"/>